<comment type="similarity">
    <text evidence="2 10">Belongs to the ketopantoate reductase family.</text>
</comment>
<dbReference type="SUPFAM" id="SSF51735">
    <property type="entry name" value="NAD(P)-binding Rossmann-fold domains"/>
    <property type="match status" value="1"/>
</dbReference>
<dbReference type="OrthoDB" id="247668at2"/>
<dbReference type="InterPro" id="IPR003710">
    <property type="entry name" value="ApbA"/>
</dbReference>
<comment type="caution">
    <text evidence="13">The sequence shown here is derived from an EMBL/GenBank/DDBJ whole genome shotgun (WGS) entry which is preliminary data.</text>
</comment>
<evidence type="ECO:0000256" key="1">
    <source>
        <dbReference type="ARBA" id="ARBA00004994"/>
    </source>
</evidence>
<proteinExistence type="inferred from homology"/>
<dbReference type="InterPro" id="IPR036291">
    <property type="entry name" value="NAD(P)-bd_dom_sf"/>
</dbReference>
<evidence type="ECO:0000256" key="10">
    <source>
        <dbReference type="RuleBase" id="RU362068"/>
    </source>
</evidence>
<dbReference type="AlphaFoldDB" id="A0A317DVY2"/>
<evidence type="ECO:0000256" key="8">
    <source>
        <dbReference type="ARBA" id="ARBA00032024"/>
    </source>
</evidence>
<keyword evidence="5 10" id="KW-0566">Pantothenate biosynthesis</keyword>
<dbReference type="EC" id="1.1.1.169" evidence="3 10"/>
<comment type="catalytic activity">
    <reaction evidence="9 10">
        <text>(R)-pantoate + NADP(+) = 2-dehydropantoate + NADPH + H(+)</text>
        <dbReference type="Rhea" id="RHEA:16233"/>
        <dbReference type="ChEBI" id="CHEBI:11561"/>
        <dbReference type="ChEBI" id="CHEBI:15378"/>
        <dbReference type="ChEBI" id="CHEBI:15980"/>
        <dbReference type="ChEBI" id="CHEBI:57783"/>
        <dbReference type="ChEBI" id="CHEBI:58349"/>
        <dbReference type="EC" id="1.1.1.169"/>
    </reaction>
</comment>
<comment type="pathway">
    <text evidence="1 10">Cofactor biosynthesis; (R)-pantothenate biosynthesis; (R)-pantoate from 3-methyl-2-oxobutanoate: step 2/2.</text>
</comment>
<keyword evidence="6 10" id="KW-0521">NADP</keyword>
<evidence type="ECO:0000256" key="2">
    <source>
        <dbReference type="ARBA" id="ARBA00007870"/>
    </source>
</evidence>
<evidence type="ECO:0000259" key="12">
    <source>
        <dbReference type="Pfam" id="PF08546"/>
    </source>
</evidence>
<evidence type="ECO:0000256" key="5">
    <source>
        <dbReference type="ARBA" id="ARBA00022655"/>
    </source>
</evidence>
<dbReference type="Pfam" id="PF02558">
    <property type="entry name" value="ApbA"/>
    <property type="match status" value="1"/>
</dbReference>
<dbReference type="SUPFAM" id="SSF48179">
    <property type="entry name" value="6-phosphogluconate dehydrogenase C-terminal domain-like"/>
    <property type="match status" value="1"/>
</dbReference>
<dbReference type="GO" id="GO:0015940">
    <property type="term" value="P:pantothenate biosynthetic process"/>
    <property type="evidence" value="ECO:0007669"/>
    <property type="project" value="UniProtKB-UniPathway"/>
</dbReference>
<evidence type="ECO:0000256" key="4">
    <source>
        <dbReference type="ARBA" id="ARBA00019465"/>
    </source>
</evidence>
<dbReference type="GO" id="GO:0005737">
    <property type="term" value="C:cytoplasm"/>
    <property type="evidence" value="ECO:0007669"/>
    <property type="project" value="TreeGrafter"/>
</dbReference>
<evidence type="ECO:0000256" key="7">
    <source>
        <dbReference type="ARBA" id="ARBA00023002"/>
    </source>
</evidence>
<dbReference type="InterPro" id="IPR013332">
    <property type="entry name" value="KPR_N"/>
</dbReference>
<dbReference type="InterPro" id="IPR008927">
    <property type="entry name" value="6-PGluconate_DH-like_C_sf"/>
</dbReference>
<dbReference type="PANTHER" id="PTHR21708">
    <property type="entry name" value="PROBABLE 2-DEHYDROPANTOATE 2-REDUCTASE"/>
    <property type="match status" value="1"/>
</dbReference>
<dbReference type="NCBIfam" id="TIGR00745">
    <property type="entry name" value="apbA_panE"/>
    <property type="match status" value="1"/>
</dbReference>
<name>A0A317DVY2_9PROT</name>
<evidence type="ECO:0000259" key="11">
    <source>
        <dbReference type="Pfam" id="PF02558"/>
    </source>
</evidence>
<dbReference type="InterPro" id="IPR013328">
    <property type="entry name" value="6PGD_dom2"/>
</dbReference>
<evidence type="ECO:0000256" key="9">
    <source>
        <dbReference type="ARBA" id="ARBA00048793"/>
    </source>
</evidence>
<feature type="domain" description="Ketopantoate reductase N-terminal" evidence="11">
    <location>
        <begin position="3"/>
        <end position="142"/>
    </location>
</feature>
<protein>
    <recommendedName>
        <fullName evidence="4 10">2-dehydropantoate 2-reductase</fullName>
        <ecNumber evidence="3 10">1.1.1.169</ecNumber>
    </recommendedName>
    <alternativeName>
        <fullName evidence="8 10">Ketopantoate reductase</fullName>
    </alternativeName>
</protein>
<dbReference type="EMBL" id="QGLE01000014">
    <property type="protein sequence ID" value="PWR18524.1"/>
    <property type="molecule type" value="Genomic_DNA"/>
</dbReference>
<keyword evidence="14" id="KW-1185">Reference proteome</keyword>
<organism evidence="13 14">
    <name type="scientific">Zavarzinia aquatilis</name>
    <dbReference type="NCBI Taxonomy" id="2211142"/>
    <lineage>
        <taxon>Bacteria</taxon>
        <taxon>Pseudomonadati</taxon>
        <taxon>Pseudomonadota</taxon>
        <taxon>Alphaproteobacteria</taxon>
        <taxon>Rhodospirillales</taxon>
        <taxon>Zavarziniaceae</taxon>
        <taxon>Zavarzinia</taxon>
    </lineage>
</organism>
<dbReference type="Gene3D" id="3.40.50.720">
    <property type="entry name" value="NAD(P)-binding Rossmann-like Domain"/>
    <property type="match status" value="1"/>
</dbReference>
<evidence type="ECO:0000256" key="6">
    <source>
        <dbReference type="ARBA" id="ARBA00022857"/>
    </source>
</evidence>
<dbReference type="Pfam" id="PF08546">
    <property type="entry name" value="ApbA_C"/>
    <property type="match status" value="1"/>
</dbReference>
<gene>
    <name evidence="13" type="ORF">DKG74_19100</name>
</gene>
<dbReference type="UniPathway" id="UPA00028">
    <property type="reaction ID" value="UER00004"/>
</dbReference>
<evidence type="ECO:0000313" key="13">
    <source>
        <dbReference type="EMBL" id="PWR18524.1"/>
    </source>
</evidence>
<dbReference type="RefSeq" id="WP_109907772.1">
    <property type="nucleotide sequence ID" value="NZ_QGLE01000014.1"/>
</dbReference>
<evidence type="ECO:0000256" key="3">
    <source>
        <dbReference type="ARBA" id="ARBA00013014"/>
    </source>
</evidence>
<evidence type="ECO:0000313" key="14">
    <source>
        <dbReference type="Proteomes" id="UP000245461"/>
    </source>
</evidence>
<keyword evidence="7 10" id="KW-0560">Oxidoreductase</keyword>
<dbReference type="PANTHER" id="PTHR21708:SF26">
    <property type="entry name" value="2-DEHYDROPANTOATE 2-REDUCTASE"/>
    <property type="match status" value="1"/>
</dbReference>
<accession>A0A317DVY2</accession>
<reference evidence="13 14" key="1">
    <citation type="submission" date="2018-05" db="EMBL/GenBank/DDBJ databases">
        <title>Zavarzinia sp. HR-AS.</title>
        <authorList>
            <person name="Lee Y."/>
            <person name="Jeon C.O."/>
        </authorList>
    </citation>
    <scope>NUCLEOTIDE SEQUENCE [LARGE SCALE GENOMIC DNA]</scope>
    <source>
        <strain evidence="13 14">HR-AS</strain>
    </source>
</reference>
<dbReference type="Gene3D" id="1.10.1040.10">
    <property type="entry name" value="N-(1-d-carboxylethyl)-l-norvaline Dehydrogenase, domain 2"/>
    <property type="match status" value="1"/>
</dbReference>
<dbReference type="Proteomes" id="UP000245461">
    <property type="component" value="Unassembled WGS sequence"/>
</dbReference>
<dbReference type="InterPro" id="IPR013752">
    <property type="entry name" value="KPA_reductase"/>
</dbReference>
<dbReference type="GO" id="GO:0008677">
    <property type="term" value="F:2-dehydropantoate 2-reductase activity"/>
    <property type="evidence" value="ECO:0007669"/>
    <property type="project" value="UniProtKB-EC"/>
</dbReference>
<feature type="domain" description="Ketopantoate reductase C-terminal" evidence="12">
    <location>
        <begin position="181"/>
        <end position="298"/>
    </location>
</feature>
<sequence length="316" mass="32092">MKIAVIGAGGVGGYFGARLMDAGHEVFFVARGGHLEALRSHGLVVEGAAGDLALRRVNATRDPSAIGPCDIVVLAVRCFGDEAAAAVIGPLLGPDTLVLTLQNGIDAPHRLARRLGARRVLGGGAYIAARIAGPGLIHVASPRVVLELAPVSGVLTPLAAEFVDVGNAAGFEVTVGTNVDVVLWRKLCLTSAFTGISCLYRADIGALRDDPVSFGLLAAAVAEAVAVGRAAGVALGEGAEAAAMEAFAIMPADLRSSMLDDLEHGRPLEVMVLSGTVVRLAAALGVAAPVHASIVDRLEGHIRGKPLALLAPAGQD</sequence>
<dbReference type="FunFam" id="1.10.1040.10:FF:000017">
    <property type="entry name" value="2-dehydropantoate 2-reductase"/>
    <property type="match status" value="1"/>
</dbReference>
<comment type="function">
    <text evidence="10">Catalyzes the NADPH-dependent reduction of ketopantoate into pantoic acid.</text>
</comment>
<dbReference type="InterPro" id="IPR051402">
    <property type="entry name" value="KPR-Related"/>
</dbReference>